<gene>
    <name evidence="1" type="ORF">CVV64_19475</name>
</gene>
<dbReference type="EMBL" id="PGXC01000054">
    <property type="protein sequence ID" value="PKK88280.1"/>
    <property type="molecule type" value="Genomic_DNA"/>
</dbReference>
<proteinExistence type="predicted"/>
<reference evidence="1 2" key="1">
    <citation type="journal article" date="2017" name="ISME J.">
        <title>Potential for microbial H2 and metal transformations associated with novel bacteria and archaea in deep terrestrial subsurface sediments.</title>
        <authorList>
            <person name="Hernsdorf A.W."/>
            <person name="Amano Y."/>
            <person name="Miyakawa K."/>
            <person name="Ise K."/>
            <person name="Suzuki Y."/>
            <person name="Anantharaman K."/>
            <person name="Probst A."/>
            <person name="Burstein D."/>
            <person name="Thomas B.C."/>
            <person name="Banfield J.F."/>
        </authorList>
    </citation>
    <scope>NUCLEOTIDE SEQUENCE [LARGE SCALE GENOMIC DNA]</scope>
    <source>
        <strain evidence="1">HGW-Wallbacteria-1</strain>
    </source>
</reference>
<comment type="caution">
    <text evidence="1">The sequence shown here is derived from an EMBL/GenBank/DDBJ whole genome shotgun (WGS) entry which is preliminary data.</text>
</comment>
<evidence type="ECO:0000313" key="2">
    <source>
        <dbReference type="Proteomes" id="UP000233256"/>
    </source>
</evidence>
<protein>
    <submittedName>
        <fullName evidence="1">Uncharacterized protein</fullName>
    </submittedName>
</protein>
<dbReference type="Proteomes" id="UP000233256">
    <property type="component" value="Unassembled WGS sequence"/>
</dbReference>
<dbReference type="AlphaFoldDB" id="A0A2N1PIZ2"/>
<organism evidence="1 2">
    <name type="scientific">Candidatus Wallbacteria bacterium HGW-Wallbacteria-1</name>
    <dbReference type="NCBI Taxonomy" id="2013854"/>
    <lineage>
        <taxon>Bacteria</taxon>
        <taxon>Candidatus Walliibacteriota</taxon>
    </lineage>
</organism>
<feature type="non-terminal residue" evidence="1">
    <location>
        <position position="72"/>
    </location>
</feature>
<name>A0A2N1PIZ2_9BACT</name>
<evidence type="ECO:0000313" key="1">
    <source>
        <dbReference type="EMBL" id="PKK88280.1"/>
    </source>
</evidence>
<accession>A0A2N1PIZ2</accession>
<sequence length="72" mass="8736">MTRADRAGAAWAARGQKVSHILRFRFKKLLLPRRPRRKRHEGKKVRKKARIFVLYKLRALWLYFVKSVRTFV</sequence>